<feature type="transmembrane region" description="Helical" evidence="1">
    <location>
        <begin position="99"/>
        <end position="117"/>
    </location>
</feature>
<dbReference type="Pfam" id="PF08044">
    <property type="entry name" value="DUF1707"/>
    <property type="match status" value="1"/>
</dbReference>
<evidence type="ECO:0000256" key="1">
    <source>
        <dbReference type="SAM" id="Phobius"/>
    </source>
</evidence>
<keyword evidence="1" id="KW-0812">Transmembrane</keyword>
<dbReference type="InterPro" id="IPR012551">
    <property type="entry name" value="DUF1707_SHOCT-like"/>
</dbReference>
<sequence length="214" mass="23708">MTGSYRFDTSDRARSVRLSDAERSAAMASLGRAFAEGRLTIDEYDTRCQDIAAAQFQGELEPLFLDLPHFQGPVGQEVDQLYSAQEIEAAHRDGRKTRAGVLGLTTVGALAGTGVLGAMASPFAAVLLFLVPVVWILLYVMKVGPAEWHVPSARAVDKQRIRELRTAEKLRAAELRLSEQDRLAELRAQRRVQTEELTTRALGFVNKAIEKRQK</sequence>
<proteinExistence type="predicted"/>
<evidence type="ECO:0000259" key="2">
    <source>
        <dbReference type="Pfam" id="PF08044"/>
    </source>
</evidence>
<name>A0ABY8VP63_9CORY</name>
<feature type="domain" description="DUF1707" evidence="2">
    <location>
        <begin position="16"/>
        <end position="68"/>
    </location>
</feature>
<dbReference type="Proteomes" id="UP001238805">
    <property type="component" value="Chromosome"/>
</dbReference>
<reference evidence="3 4" key="1">
    <citation type="submission" date="2023-05" db="EMBL/GenBank/DDBJ databases">
        <title>Corynebacterium suedekumii sp. nov. and Corynebacterium breve sp. nov. isolated from raw cow's milk.</title>
        <authorList>
            <person name="Baer M.K."/>
            <person name="Mehl L."/>
            <person name="Hellmuth R."/>
            <person name="Marke G."/>
            <person name="Lipski A."/>
        </authorList>
    </citation>
    <scope>NUCLEOTIDE SEQUENCE [LARGE SCALE GENOMIC DNA]</scope>
    <source>
        <strain evidence="3 4">LM112</strain>
    </source>
</reference>
<organism evidence="3 4">
    <name type="scientific">Corynebacterium suedekumii</name>
    <dbReference type="NCBI Taxonomy" id="3049801"/>
    <lineage>
        <taxon>Bacteria</taxon>
        <taxon>Bacillati</taxon>
        <taxon>Actinomycetota</taxon>
        <taxon>Actinomycetes</taxon>
        <taxon>Mycobacteriales</taxon>
        <taxon>Corynebacteriaceae</taxon>
        <taxon>Corynebacterium</taxon>
    </lineage>
</organism>
<evidence type="ECO:0000313" key="3">
    <source>
        <dbReference type="EMBL" id="WIM70806.1"/>
    </source>
</evidence>
<keyword evidence="4" id="KW-1185">Reference proteome</keyword>
<feature type="transmembrane region" description="Helical" evidence="1">
    <location>
        <begin position="123"/>
        <end position="141"/>
    </location>
</feature>
<protein>
    <submittedName>
        <fullName evidence="3">DUF1707 domain-containing protein</fullName>
    </submittedName>
</protein>
<evidence type="ECO:0000313" key="4">
    <source>
        <dbReference type="Proteomes" id="UP001238805"/>
    </source>
</evidence>
<gene>
    <name evidence="3" type="ORF">QP029_02985</name>
</gene>
<dbReference type="EMBL" id="CP126970">
    <property type="protein sequence ID" value="WIM70806.1"/>
    <property type="molecule type" value="Genomic_DNA"/>
</dbReference>
<dbReference type="RefSeq" id="WP_284875386.1">
    <property type="nucleotide sequence ID" value="NZ_CP126970.1"/>
</dbReference>
<accession>A0ABY8VP63</accession>
<keyword evidence="1" id="KW-0472">Membrane</keyword>
<keyword evidence="1" id="KW-1133">Transmembrane helix</keyword>